<sequence>MADAALKRIESFQYPAAHLGHLTENQQAALESFKNLCQDEGYYKPAQVGGRPEPSHDDETMLRYLRARRFNPTDAFAQFKDTEEWRKENNLVEWYDTIDVKEYDDTRRLYPQWTGRRDRRGIPVYVFEVAHLNAKNMSAYDKSIANGATVSHKVSPKMLRLFALYENLTRFVMPLCSAITDRTHPETPISQSNNIVDISKVGIKQFWNLKGHMQDASTLATAHYPETLDRIFIIGAPSFFPTVWGWVKRWFDPITVSKIFILSHADMKPTLEKYIDPANIPKKYGGELDFEFGMMPILEPAIENALKWDHPTIQGGSRTIPTGPIKWEESADGTVTAVAVGTENKAPRRSVVAALAHPVSIKAMHGSLVTSNTPIAEDELALTTAGTATQPPDSAIPENAEEPAGEEEPPSASETLPIRENKALEDRAGTSSTRYEQQSMTHAHGQLAEGTPAVNDHGFGDKTVTMEPSTVGQAPKDVSVPPAEEPAAPGYLEQAKGAVGSAAAVVTSAAGNAAGVVGGVLPVGGKGSEETKAEEVKEKTEEEKEQDRRVDAAKPEIVEGFLRSNP</sequence>
<evidence type="ECO:0000259" key="2">
    <source>
        <dbReference type="PROSITE" id="PS50191"/>
    </source>
</evidence>
<reference evidence="5" key="3">
    <citation type="submission" date="2025-04" db="UniProtKB">
        <authorList>
            <consortium name="RefSeq"/>
        </authorList>
    </citation>
    <scope>IDENTIFICATION</scope>
    <source>
        <strain evidence="5">CBS 304.34</strain>
    </source>
</reference>
<dbReference type="Proteomes" id="UP000504636">
    <property type="component" value="Unplaced"/>
</dbReference>
<reference evidence="3 5" key="1">
    <citation type="journal article" date="2020" name="Stud. Mycol.">
        <title>101 Dothideomycetes genomes: a test case for predicting lifestyles and emergence of pathogens.</title>
        <authorList>
            <person name="Haridas S."/>
            <person name="Albert R."/>
            <person name="Binder M."/>
            <person name="Bloem J."/>
            <person name="Labutti K."/>
            <person name="Salamov A."/>
            <person name="Andreopoulos B."/>
            <person name="Baker S."/>
            <person name="Barry K."/>
            <person name="Bills G."/>
            <person name="Bluhm B."/>
            <person name="Cannon C."/>
            <person name="Castanera R."/>
            <person name="Culley D."/>
            <person name="Daum C."/>
            <person name="Ezra D."/>
            <person name="Gonzalez J."/>
            <person name="Henrissat B."/>
            <person name="Kuo A."/>
            <person name="Liang C."/>
            <person name="Lipzen A."/>
            <person name="Lutzoni F."/>
            <person name="Magnuson J."/>
            <person name="Mondo S."/>
            <person name="Nolan M."/>
            <person name="Ohm R."/>
            <person name="Pangilinan J."/>
            <person name="Park H.-J."/>
            <person name="Ramirez L."/>
            <person name="Alfaro M."/>
            <person name="Sun H."/>
            <person name="Tritt A."/>
            <person name="Yoshinaga Y."/>
            <person name="Zwiers L.-H."/>
            <person name="Turgeon B."/>
            <person name="Goodwin S."/>
            <person name="Spatafora J."/>
            <person name="Crous P."/>
            <person name="Grigoriev I."/>
        </authorList>
    </citation>
    <scope>NUCLEOTIDE SEQUENCE</scope>
    <source>
        <strain evidence="3 5">CBS 304.34</strain>
    </source>
</reference>
<accession>A0A6A6YZ11</accession>
<protein>
    <submittedName>
        <fullName evidence="3 5">CRAL/TRIO domain-containing protein</fullName>
    </submittedName>
</protein>
<feature type="compositionally biased region" description="Acidic residues" evidence="1">
    <location>
        <begin position="399"/>
        <end position="409"/>
    </location>
</feature>
<organism evidence="3">
    <name type="scientific">Mytilinidion resinicola</name>
    <dbReference type="NCBI Taxonomy" id="574789"/>
    <lineage>
        <taxon>Eukaryota</taxon>
        <taxon>Fungi</taxon>
        <taxon>Dikarya</taxon>
        <taxon>Ascomycota</taxon>
        <taxon>Pezizomycotina</taxon>
        <taxon>Dothideomycetes</taxon>
        <taxon>Pleosporomycetidae</taxon>
        <taxon>Mytilinidiales</taxon>
        <taxon>Mytilinidiaceae</taxon>
        <taxon>Mytilinidion</taxon>
    </lineage>
</organism>
<dbReference type="InterPro" id="IPR011074">
    <property type="entry name" value="CRAL/TRIO_N_dom"/>
</dbReference>
<dbReference type="InterPro" id="IPR001251">
    <property type="entry name" value="CRAL-TRIO_dom"/>
</dbReference>
<dbReference type="Gene3D" id="1.10.8.20">
    <property type="entry name" value="N-terminal domain of phosphatidylinositol transfer protein sec14p"/>
    <property type="match status" value="1"/>
</dbReference>
<dbReference type="PANTHER" id="PTHR45657:SF3">
    <property type="entry name" value="TRANSPORTER, PUTATIVE (AFU_ORTHOLOGUE AFUA_5G09260)-RELATED"/>
    <property type="match status" value="1"/>
</dbReference>
<dbReference type="GeneID" id="54456050"/>
<evidence type="ECO:0000313" key="4">
    <source>
        <dbReference type="Proteomes" id="UP000504636"/>
    </source>
</evidence>
<evidence type="ECO:0000256" key="1">
    <source>
        <dbReference type="SAM" id="MobiDB-lite"/>
    </source>
</evidence>
<dbReference type="InterPro" id="IPR051026">
    <property type="entry name" value="PI/PC_transfer"/>
</dbReference>
<dbReference type="EMBL" id="MU003695">
    <property type="protein sequence ID" value="KAF2813739.1"/>
    <property type="molecule type" value="Genomic_DNA"/>
</dbReference>
<dbReference type="Pfam" id="PF00650">
    <property type="entry name" value="CRAL_TRIO"/>
    <property type="match status" value="1"/>
</dbReference>
<dbReference type="SUPFAM" id="SSF52087">
    <property type="entry name" value="CRAL/TRIO domain"/>
    <property type="match status" value="1"/>
</dbReference>
<feature type="region of interest" description="Disordered" evidence="1">
    <location>
        <begin position="521"/>
        <end position="566"/>
    </location>
</feature>
<dbReference type="AlphaFoldDB" id="A0A6A6YZ11"/>
<dbReference type="Gene3D" id="3.40.525.10">
    <property type="entry name" value="CRAL-TRIO lipid binding domain"/>
    <property type="match status" value="1"/>
</dbReference>
<dbReference type="SUPFAM" id="SSF46938">
    <property type="entry name" value="CRAL/TRIO N-terminal domain"/>
    <property type="match status" value="1"/>
</dbReference>
<reference evidence="5" key="2">
    <citation type="submission" date="2020-04" db="EMBL/GenBank/DDBJ databases">
        <authorList>
            <consortium name="NCBI Genome Project"/>
        </authorList>
    </citation>
    <scope>NUCLEOTIDE SEQUENCE</scope>
    <source>
        <strain evidence="5">CBS 304.34</strain>
    </source>
</reference>
<dbReference type="SMART" id="SM00516">
    <property type="entry name" value="SEC14"/>
    <property type="match status" value="1"/>
</dbReference>
<feature type="domain" description="CRAL-TRIO" evidence="2">
    <location>
        <begin position="102"/>
        <end position="292"/>
    </location>
</feature>
<feature type="region of interest" description="Disordered" evidence="1">
    <location>
        <begin position="386"/>
        <end position="451"/>
    </location>
</feature>
<proteinExistence type="predicted"/>
<feature type="compositionally biased region" description="Basic and acidic residues" evidence="1">
    <location>
        <begin position="527"/>
        <end position="557"/>
    </location>
</feature>
<dbReference type="PANTHER" id="PTHR45657">
    <property type="entry name" value="CRAL-TRIO DOMAIN-CONTAINING PROTEIN YKL091C-RELATED"/>
    <property type="match status" value="1"/>
</dbReference>
<gene>
    <name evidence="3 5" type="ORF">BDZ99DRAFT_379605</name>
</gene>
<name>A0A6A6YZ11_9PEZI</name>
<evidence type="ECO:0000313" key="3">
    <source>
        <dbReference type="EMBL" id="KAF2813739.1"/>
    </source>
</evidence>
<keyword evidence="4" id="KW-1185">Reference proteome</keyword>
<feature type="compositionally biased region" description="Polar residues" evidence="1">
    <location>
        <begin position="429"/>
        <end position="441"/>
    </location>
</feature>
<dbReference type="OrthoDB" id="30289at2759"/>
<dbReference type="PROSITE" id="PS50191">
    <property type="entry name" value="CRAL_TRIO"/>
    <property type="match status" value="1"/>
</dbReference>
<dbReference type="CDD" id="cd00170">
    <property type="entry name" value="SEC14"/>
    <property type="match status" value="1"/>
</dbReference>
<dbReference type="Pfam" id="PF03765">
    <property type="entry name" value="CRAL_TRIO_N"/>
    <property type="match status" value="1"/>
</dbReference>
<dbReference type="RefSeq" id="XP_033580703.1">
    <property type="nucleotide sequence ID" value="XM_033715157.1"/>
</dbReference>
<dbReference type="InterPro" id="IPR036865">
    <property type="entry name" value="CRAL-TRIO_dom_sf"/>
</dbReference>
<evidence type="ECO:0000313" key="5">
    <source>
        <dbReference type="RefSeq" id="XP_033580703.1"/>
    </source>
</evidence>
<dbReference type="SMART" id="SM01100">
    <property type="entry name" value="CRAL_TRIO_N"/>
    <property type="match status" value="1"/>
</dbReference>
<feature type="compositionally biased region" description="Basic and acidic residues" evidence="1">
    <location>
        <begin position="417"/>
        <end position="428"/>
    </location>
</feature>
<dbReference type="InterPro" id="IPR036273">
    <property type="entry name" value="CRAL/TRIO_N_dom_sf"/>
</dbReference>